<accession>A0AAD9DAM7</accession>
<keyword evidence="2" id="KW-0863">Zinc-finger</keyword>
<proteinExistence type="predicted"/>
<dbReference type="SUPFAM" id="SSF81901">
    <property type="entry name" value="HCP-like"/>
    <property type="match status" value="1"/>
</dbReference>
<evidence type="ECO:0000256" key="2">
    <source>
        <dbReference type="ARBA" id="ARBA00022771"/>
    </source>
</evidence>
<evidence type="ECO:0000256" key="1">
    <source>
        <dbReference type="ARBA" id="ARBA00022723"/>
    </source>
</evidence>
<organism evidence="5 6">
    <name type="scientific">Skeletonema marinoi</name>
    <dbReference type="NCBI Taxonomy" id="267567"/>
    <lineage>
        <taxon>Eukaryota</taxon>
        <taxon>Sar</taxon>
        <taxon>Stramenopiles</taxon>
        <taxon>Ochrophyta</taxon>
        <taxon>Bacillariophyta</taxon>
        <taxon>Coscinodiscophyceae</taxon>
        <taxon>Thalassiosirophycidae</taxon>
        <taxon>Thalassiosirales</taxon>
        <taxon>Skeletonemataceae</taxon>
        <taxon>Skeletonema</taxon>
        <taxon>Skeletonema marinoi-dohrnii complex</taxon>
    </lineage>
</organism>
<dbReference type="Proteomes" id="UP001224775">
    <property type="component" value="Unassembled WGS sequence"/>
</dbReference>
<dbReference type="Gene3D" id="6.10.140.2220">
    <property type="match status" value="1"/>
</dbReference>
<keyword evidence="6" id="KW-1185">Reference proteome</keyword>
<keyword evidence="1" id="KW-0479">Metal-binding</keyword>
<dbReference type="Gene3D" id="1.25.40.10">
    <property type="entry name" value="Tetratricopeptide repeat domain"/>
    <property type="match status" value="1"/>
</dbReference>
<gene>
    <name evidence="5" type="ORF">QTG54_010793</name>
</gene>
<evidence type="ECO:0000313" key="6">
    <source>
        <dbReference type="Proteomes" id="UP001224775"/>
    </source>
</evidence>
<dbReference type="InterPro" id="IPR002893">
    <property type="entry name" value="Znf_MYND"/>
</dbReference>
<dbReference type="InterPro" id="IPR011990">
    <property type="entry name" value="TPR-like_helical_dom_sf"/>
</dbReference>
<feature type="domain" description="MYND-type" evidence="4">
    <location>
        <begin position="15"/>
        <end position="47"/>
    </location>
</feature>
<dbReference type="SUPFAM" id="SSF144232">
    <property type="entry name" value="HIT/MYND zinc finger-like"/>
    <property type="match status" value="1"/>
</dbReference>
<evidence type="ECO:0000259" key="4">
    <source>
        <dbReference type="Pfam" id="PF01753"/>
    </source>
</evidence>
<protein>
    <recommendedName>
        <fullName evidence="4">MYND-type domain-containing protein</fullName>
    </recommendedName>
</protein>
<evidence type="ECO:0000256" key="3">
    <source>
        <dbReference type="ARBA" id="ARBA00022833"/>
    </source>
</evidence>
<evidence type="ECO:0000313" key="5">
    <source>
        <dbReference type="EMBL" id="KAK1738763.1"/>
    </source>
</evidence>
<sequence length="376" mass="42118">REVATTRRENSSSENNLSLKRCTACYSVRYCGVPCQSSHRKAHKKECKATANKRRDFNAVLFDLELNEDNDATPPPSPPDCDLCMYRMPPGAQRSKYFACCGKIVCKACWSRSGPCSFLDMFDPNKSEMESFNSFLSTFGQNGTLSAERRNELRGCPFCRSTDDILALTVEDHKIRERCLVSRADKGDSRALLELALLHKSGRSSAAFDKLRGDEEYICDGTYMKGKESPEGDAKAFEYFQKSAALGNGDAYYELSEFYRQEYNAADFFDCLVKAAALGSVEAHDELASLAMEKKEINLAMNHYKFLAFAGYSKESTEKLTAGYKDGYVSKEELASSLRAYQAAREELSSKDRSQMEWISAGVTSDGKVKPSRLYL</sequence>
<dbReference type="AlphaFoldDB" id="A0AAD9DAM7"/>
<dbReference type="EMBL" id="JATAAI010000020">
    <property type="protein sequence ID" value="KAK1738763.1"/>
    <property type="molecule type" value="Genomic_DNA"/>
</dbReference>
<reference evidence="5" key="1">
    <citation type="submission" date="2023-06" db="EMBL/GenBank/DDBJ databases">
        <title>Survivors Of The Sea: Transcriptome response of Skeletonema marinoi to long-term dormancy.</title>
        <authorList>
            <person name="Pinder M.I.M."/>
            <person name="Kourtchenko O."/>
            <person name="Robertson E.K."/>
            <person name="Larsson T."/>
            <person name="Maumus F."/>
            <person name="Osuna-Cruz C.M."/>
            <person name="Vancaester E."/>
            <person name="Stenow R."/>
            <person name="Vandepoele K."/>
            <person name="Ploug H."/>
            <person name="Bruchert V."/>
            <person name="Godhe A."/>
            <person name="Topel M."/>
        </authorList>
    </citation>
    <scope>NUCLEOTIDE SEQUENCE</scope>
    <source>
        <strain evidence="5">R05AC</strain>
    </source>
</reference>
<keyword evidence="3" id="KW-0862">Zinc</keyword>
<name>A0AAD9DAM7_9STRA</name>
<comment type="caution">
    <text evidence="5">The sequence shown here is derived from an EMBL/GenBank/DDBJ whole genome shotgun (WGS) entry which is preliminary data.</text>
</comment>
<dbReference type="Pfam" id="PF01753">
    <property type="entry name" value="zf-MYND"/>
    <property type="match status" value="1"/>
</dbReference>
<dbReference type="GO" id="GO:0008270">
    <property type="term" value="F:zinc ion binding"/>
    <property type="evidence" value="ECO:0007669"/>
    <property type="project" value="UniProtKB-KW"/>
</dbReference>
<feature type="non-terminal residue" evidence="5">
    <location>
        <position position="1"/>
    </location>
</feature>